<comment type="subcellular location">
    <subcellularLocation>
        <location evidence="1">Cell membrane</location>
        <topology evidence="1">Multi-pass membrane protein</topology>
    </subcellularLocation>
</comment>
<feature type="transmembrane region" description="Helical" evidence="6">
    <location>
        <begin position="124"/>
        <end position="148"/>
    </location>
</feature>
<keyword evidence="4 6" id="KW-1133">Transmembrane helix</keyword>
<dbReference type="InterPro" id="IPR010343">
    <property type="entry name" value="ArAE_1"/>
</dbReference>
<dbReference type="EMBL" id="JAVIKH010000012">
    <property type="protein sequence ID" value="MDX8336710.1"/>
    <property type="molecule type" value="Genomic_DNA"/>
</dbReference>
<evidence type="ECO:0000259" key="7">
    <source>
        <dbReference type="Pfam" id="PF11728"/>
    </source>
</evidence>
<dbReference type="InterPro" id="IPR052984">
    <property type="entry name" value="UPF0421"/>
</dbReference>
<evidence type="ECO:0000313" key="8">
    <source>
        <dbReference type="EMBL" id="MDX8336710.1"/>
    </source>
</evidence>
<dbReference type="Gene3D" id="1.20.120.940">
    <property type="entry name" value="Putative aromatic acid exporter, C-terminal domain"/>
    <property type="match status" value="1"/>
</dbReference>
<dbReference type="RefSeq" id="WP_320314092.1">
    <property type="nucleotide sequence ID" value="NZ_JAVIKH010000012.1"/>
</dbReference>
<dbReference type="Proteomes" id="UP001279681">
    <property type="component" value="Unassembled WGS sequence"/>
</dbReference>
<dbReference type="PANTHER" id="PTHR40064:SF1">
    <property type="entry name" value="MEMBRANE PROTEIN"/>
    <property type="match status" value="1"/>
</dbReference>
<dbReference type="InterPro" id="IPR038323">
    <property type="entry name" value="ArAE_1_C_sf"/>
</dbReference>
<gene>
    <name evidence="8" type="ORF">RFV38_09420</name>
</gene>
<keyword evidence="5 6" id="KW-0472">Membrane</keyword>
<evidence type="ECO:0000313" key="9">
    <source>
        <dbReference type="Proteomes" id="UP001279681"/>
    </source>
</evidence>
<keyword evidence="3 6" id="KW-0812">Transmembrane</keyword>
<evidence type="ECO:0000256" key="3">
    <source>
        <dbReference type="ARBA" id="ARBA00022692"/>
    </source>
</evidence>
<organism evidence="8 9">
    <name type="scientific">Candidatus Cetobacterium colombiensis</name>
    <dbReference type="NCBI Taxonomy" id="3073100"/>
    <lineage>
        <taxon>Bacteria</taxon>
        <taxon>Fusobacteriati</taxon>
        <taxon>Fusobacteriota</taxon>
        <taxon>Fusobacteriia</taxon>
        <taxon>Fusobacteriales</taxon>
        <taxon>Fusobacteriaceae</taxon>
        <taxon>Cetobacterium</taxon>
    </lineage>
</organism>
<keyword evidence="9" id="KW-1185">Reference proteome</keyword>
<name>A0ABU4WC25_9FUSO</name>
<reference evidence="9" key="1">
    <citation type="submission" date="2023-07" db="EMBL/GenBank/DDBJ databases">
        <authorList>
            <person name="Colorado M.A."/>
            <person name="Villamil L.M."/>
            <person name="Melo J.F."/>
            <person name="Rodriguez J.A."/>
            <person name="Ruiz R.Y."/>
        </authorList>
    </citation>
    <scope>NUCLEOTIDE SEQUENCE [LARGE SCALE GENOMIC DNA]</scope>
    <source>
        <strain evidence="9">C33</strain>
    </source>
</reference>
<feature type="transmembrane region" description="Helical" evidence="6">
    <location>
        <begin position="59"/>
        <end position="78"/>
    </location>
</feature>
<dbReference type="Pfam" id="PF06081">
    <property type="entry name" value="ArAE_1"/>
    <property type="match status" value="1"/>
</dbReference>
<proteinExistence type="predicted"/>
<protein>
    <submittedName>
        <fullName evidence="8">Aromatic acid exporter family protein</fullName>
    </submittedName>
</protein>
<sequence length="324" mass="37460">MLFNKLSSYDKHKVFKNMLAPYTAVLIAQYFSLGYQYSAATICILSLESTRKASLRSSFERVTAASFGLILSATIIGLCDFNPISLVIFTGIFMPLCIRFNLLQGFFTNVVLASHFLLDKNVDVFFVLDQFFLLLVGVLCAIFFNLYMPSRNNEINSQLQKIDSIIKIILLDFAKALKYKAVSLKQDELFEELKVNLDDCRVLVETEKQNIFFQKKIEVSNDYSNKFSEYIILSKIRECFNKISDDISITNELASILKDIATLNLNKYTYRFILKRLEQSEKKFRKDLEESSLTIENETMYFQLIESIKDLITIRSEKIFKGNL</sequence>
<dbReference type="Pfam" id="PF11728">
    <property type="entry name" value="ArAE_1_C"/>
    <property type="match status" value="1"/>
</dbReference>
<comment type="caution">
    <text evidence="8">The sequence shown here is derived from an EMBL/GenBank/DDBJ whole genome shotgun (WGS) entry which is preliminary data.</text>
</comment>
<evidence type="ECO:0000256" key="1">
    <source>
        <dbReference type="ARBA" id="ARBA00004651"/>
    </source>
</evidence>
<evidence type="ECO:0000256" key="4">
    <source>
        <dbReference type="ARBA" id="ARBA00022989"/>
    </source>
</evidence>
<keyword evidence="2" id="KW-1003">Cell membrane</keyword>
<evidence type="ECO:0000256" key="2">
    <source>
        <dbReference type="ARBA" id="ARBA00022475"/>
    </source>
</evidence>
<feature type="domain" description="Putative aromatic acid exporter C-terminal" evidence="7">
    <location>
        <begin position="153"/>
        <end position="315"/>
    </location>
</feature>
<accession>A0ABU4WC25</accession>
<evidence type="ECO:0000256" key="6">
    <source>
        <dbReference type="SAM" id="Phobius"/>
    </source>
</evidence>
<feature type="transmembrane region" description="Helical" evidence="6">
    <location>
        <begin position="20"/>
        <end position="47"/>
    </location>
</feature>
<dbReference type="PANTHER" id="PTHR40064">
    <property type="entry name" value="MEMBRANE PROTEIN-RELATED"/>
    <property type="match status" value="1"/>
</dbReference>
<dbReference type="InterPro" id="IPR021062">
    <property type="entry name" value="ArAE_1_C"/>
</dbReference>
<evidence type="ECO:0000256" key="5">
    <source>
        <dbReference type="ARBA" id="ARBA00023136"/>
    </source>
</evidence>